<feature type="transmembrane region" description="Helical" evidence="6">
    <location>
        <begin position="6"/>
        <end position="24"/>
    </location>
</feature>
<dbReference type="GO" id="GO:0035435">
    <property type="term" value="P:phosphate ion transmembrane transport"/>
    <property type="evidence" value="ECO:0007669"/>
    <property type="project" value="TreeGrafter"/>
</dbReference>
<feature type="transmembrane region" description="Helical" evidence="6">
    <location>
        <begin position="310"/>
        <end position="331"/>
    </location>
</feature>
<evidence type="ECO:0000313" key="8">
    <source>
        <dbReference type="EMBL" id="OEK55594.1"/>
    </source>
</evidence>
<dbReference type="Proteomes" id="UP001152422">
    <property type="component" value="Unassembled WGS sequence"/>
</dbReference>
<evidence type="ECO:0000256" key="3">
    <source>
        <dbReference type="ARBA" id="ARBA00022692"/>
    </source>
</evidence>
<evidence type="ECO:0000313" key="10">
    <source>
        <dbReference type="Proteomes" id="UP001152422"/>
    </source>
</evidence>
<evidence type="ECO:0000256" key="4">
    <source>
        <dbReference type="ARBA" id="ARBA00022989"/>
    </source>
</evidence>
<feature type="transmembrane region" description="Helical" evidence="6">
    <location>
        <begin position="110"/>
        <end position="131"/>
    </location>
</feature>
<keyword evidence="5 6" id="KW-0472">Membrane</keyword>
<reference evidence="8" key="2">
    <citation type="submission" date="2015-11" db="EMBL/GenBank/DDBJ databases">
        <authorList>
            <person name="Wolfe B.E."/>
        </authorList>
    </citation>
    <scope>NUCLEOTIDE SEQUENCE</scope>
    <source>
        <strain evidence="8">738_7</strain>
    </source>
</reference>
<dbReference type="RefSeq" id="WP_002508369.1">
    <property type="nucleotide sequence ID" value="NZ_CP013114.1"/>
</dbReference>
<comment type="caution">
    <text evidence="7">The sequence shown here is derived from an EMBL/GenBank/DDBJ whole genome shotgun (WGS) entry which is preliminary data.</text>
</comment>
<dbReference type="GO" id="GO:0005315">
    <property type="term" value="F:phosphate transmembrane transporter activity"/>
    <property type="evidence" value="ECO:0007669"/>
    <property type="project" value="InterPro"/>
</dbReference>
<keyword evidence="3 6" id="KW-0812">Transmembrane</keyword>
<dbReference type="PANTHER" id="PTHR11101:SF80">
    <property type="entry name" value="PHOSPHATE TRANSPORTER"/>
    <property type="match status" value="1"/>
</dbReference>
<feature type="transmembrane region" description="Helical" evidence="6">
    <location>
        <begin position="80"/>
        <end position="103"/>
    </location>
</feature>
<dbReference type="EMBL" id="JAMBQA010000005">
    <property type="protein sequence ID" value="MDG0846675.1"/>
    <property type="molecule type" value="Genomic_DNA"/>
</dbReference>
<dbReference type="KEGG" id="seqo:SE1039_04890"/>
<keyword evidence="4 6" id="KW-1133">Transmembrane helix</keyword>
<sequence length="335" mass="35608">MEYILIITVAIVIFSLIFDFINGFHDTANAVATAVSTRALTPRTAIILASVMNFIGALAFTGVAGTITKDIVDPFKLENGLVVVLSAIIAAIFWNLLTWFYGIPSSSSHALIGSIAGAAIASQGSFAVLHYEGFTKIIAVLLISPVIAFCVGFIMYSIVKVVFKNANLTKTNRNFRFFQIFTASLQSFSHGTNDAQKSMGIITLALIVANLQPSGTVEPQLWVKIACATAMGLGTAVGGWKIIKTVGGNIMKIRPANGAAADLSSALTIFVASSLHFPLSTTHVVSSSILGVGSSNRIKGVKWNTAQRMIVTWVITMPISAIVAALVYFVVNIFL</sequence>
<dbReference type="GeneID" id="69846608"/>
<dbReference type="PANTHER" id="PTHR11101">
    <property type="entry name" value="PHOSPHATE TRANSPORTER"/>
    <property type="match status" value="1"/>
</dbReference>
<protein>
    <submittedName>
        <fullName evidence="7">Inorganic phosphate transporter</fullName>
    </submittedName>
</protein>
<comment type="subcellular location">
    <subcellularLocation>
        <location evidence="1">Membrane</location>
        <topology evidence="1">Multi-pass membrane protein</topology>
    </subcellularLocation>
</comment>
<organism evidence="7 10">
    <name type="scientific">Staphylococcus equorum</name>
    <dbReference type="NCBI Taxonomy" id="246432"/>
    <lineage>
        <taxon>Bacteria</taxon>
        <taxon>Bacillati</taxon>
        <taxon>Bacillota</taxon>
        <taxon>Bacilli</taxon>
        <taxon>Bacillales</taxon>
        <taxon>Staphylococcaceae</taxon>
        <taxon>Staphylococcus</taxon>
    </lineage>
</organism>
<name>A0A1E5TII6_9STAP</name>
<dbReference type="Proteomes" id="UP000095464">
    <property type="component" value="Unassembled WGS sequence"/>
</dbReference>
<feature type="transmembrane region" description="Helical" evidence="6">
    <location>
        <begin position="45"/>
        <end position="68"/>
    </location>
</feature>
<reference evidence="7" key="3">
    <citation type="submission" date="2022-05" db="EMBL/GenBank/DDBJ databases">
        <title>Comparative genomics of Staphylococcus equorum isolates.</title>
        <authorList>
            <person name="Luelf R.H."/>
        </authorList>
    </citation>
    <scope>NUCLEOTIDE SEQUENCE</scope>
    <source>
        <strain evidence="7">TMW 2.2497</strain>
    </source>
</reference>
<dbReference type="EMBL" id="LNPX01000036">
    <property type="protein sequence ID" value="OEK55594.1"/>
    <property type="molecule type" value="Genomic_DNA"/>
</dbReference>
<evidence type="ECO:0000256" key="2">
    <source>
        <dbReference type="ARBA" id="ARBA00022448"/>
    </source>
</evidence>
<proteinExistence type="predicted"/>
<keyword evidence="2" id="KW-0813">Transport</keyword>
<feature type="transmembrane region" description="Helical" evidence="6">
    <location>
        <begin position="137"/>
        <end position="163"/>
    </location>
</feature>
<accession>A0A1E5TII6</accession>
<evidence type="ECO:0000256" key="5">
    <source>
        <dbReference type="ARBA" id="ARBA00023136"/>
    </source>
</evidence>
<gene>
    <name evidence="8" type="ORF">ASS94_08310</name>
    <name evidence="7" type="ORF">M4L89_10620</name>
</gene>
<evidence type="ECO:0000313" key="7">
    <source>
        <dbReference type="EMBL" id="MDG0846675.1"/>
    </source>
</evidence>
<dbReference type="InterPro" id="IPR001204">
    <property type="entry name" value="Phos_transporter"/>
</dbReference>
<evidence type="ECO:0000256" key="1">
    <source>
        <dbReference type="ARBA" id="ARBA00004141"/>
    </source>
</evidence>
<dbReference type="AlphaFoldDB" id="A0A1E5TII6"/>
<keyword evidence="10" id="KW-1185">Reference proteome</keyword>
<dbReference type="GO" id="GO:0016020">
    <property type="term" value="C:membrane"/>
    <property type="evidence" value="ECO:0007669"/>
    <property type="project" value="UniProtKB-SubCell"/>
</dbReference>
<reference evidence="9" key="1">
    <citation type="submission" date="2015-11" db="EMBL/GenBank/DDBJ databases">
        <title>Genomic diversity of Staphylococcus saprophyticus strains from urinary tract infections, animal surfaces, and fermented foods.</title>
        <authorList>
            <person name="Wolfe B.E."/>
        </authorList>
    </citation>
    <scope>NUCLEOTIDE SEQUENCE [LARGE SCALE GENOMIC DNA]</scope>
    <source>
        <strain evidence="9">738_7</strain>
    </source>
</reference>
<evidence type="ECO:0000313" key="9">
    <source>
        <dbReference type="Proteomes" id="UP000095464"/>
    </source>
</evidence>
<dbReference type="Pfam" id="PF01384">
    <property type="entry name" value="PHO4"/>
    <property type="match status" value="1"/>
</dbReference>
<evidence type="ECO:0000256" key="6">
    <source>
        <dbReference type="SAM" id="Phobius"/>
    </source>
</evidence>